<evidence type="ECO:0000313" key="2">
    <source>
        <dbReference type="Proteomes" id="UP001187192"/>
    </source>
</evidence>
<comment type="caution">
    <text evidence="1">The sequence shown here is derived from an EMBL/GenBank/DDBJ whole genome shotgun (WGS) entry which is preliminary data.</text>
</comment>
<gene>
    <name evidence="1" type="ORF">TIFTF001_015430</name>
</gene>
<protein>
    <submittedName>
        <fullName evidence="1">Uncharacterized protein</fullName>
    </submittedName>
</protein>
<accession>A0AA88A4F8</accession>
<dbReference type="AlphaFoldDB" id="A0AA88A4F8"/>
<sequence length="67" mass="7670">MGNARNRQITGSREIRVLRSTRGVDFSDCPKIRINSDMMSIDWMSMSVDSRIELPYQLMKPSGSFLS</sequence>
<dbReference type="Proteomes" id="UP001187192">
    <property type="component" value="Unassembled WGS sequence"/>
</dbReference>
<organism evidence="1 2">
    <name type="scientific">Ficus carica</name>
    <name type="common">Common fig</name>
    <dbReference type="NCBI Taxonomy" id="3494"/>
    <lineage>
        <taxon>Eukaryota</taxon>
        <taxon>Viridiplantae</taxon>
        <taxon>Streptophyta</taxon>
        <taxon>Embryophyta</taxon>
        <taxon>Tracheophyta</taxon>
        <taxon>Spermatophyta</taxon>
        <taxon>Magnoliopsida</taxon>
        <taxon>eudicotyledons</taxon>
        <taxon>Gunneridae</taxon>
        <taxon>Pentapetalae</taxon>
        <taxon>rosids</taxon>
        <taxon>fabids</taxon>
        <taxon>Rosales</taxon>
        <taxon>Moraceae</taxon>
        <taxon>Ficeae</taxon>
        <taxon>Ficus</taxon>
    </lineage>
</organism>
<evidence type="ECO:0000313" key="1">
    <source>
        <dbReference type="EMBL" id="GMN46232.1"/>
    </source>
</evidence>
<reference evidence="1" key="1">
    <citation type="submission" date="2023-07" db="EMBL/GenBank/DDBJ databases">
        <title>draft genome sequence of fig (Ficus carica).</title>
        <authorList>
            <person name="Takahashi T."/>
            <person name="Nishimura K."/>
        </authorList>
    </citation>
    <scope>NUCLEOTIDE SEQUENCE</scope>
</reference>
<dbReference type="EMBL" id="BTGU01000022">
    <property type="protein sequence ID" value="GMN46232.1"/>
    <property type="molecule type" value="Genomic_DNA"/>
</dbReference>
<name>A0AA88A4F8_FICCA</name>
<proteinExistence type="predicted"/>
<keyword evidence="2" id="KW-1185">Reference proteome</keyword>